<dbReference type="InterPro" id="IPR021109">
    <property type="entry name" value="Peptidase_aspartic_dom_sf"/>
</dbReference>
<feature type="region of interest" description="Disordered" evidence="7">
    <location>
        <begin position="507"/>
        <end position="528"/>
    </location>
</feature>
<keyword evidence="6" id="KW-0255">Endonuclease</keyword>
<dbReference type="PANTHER" id="PTHR37984:SF5">
    <property type="entry name" value="PROTEIN NYNRIN-LIKE"/>
    <property type="match status" value="1"/>
</dbReference>
<gene>
    <name evidence="9" type="ORF">H4Q32_025206</name>
</gene>
<comment type="similarity">
    <text evidence="1">Belongs to the beta type-B retroviral polymerase family. HERV class-II K(HML-2) pol subfamily.</text>
</comment>
<accession>A0ABQ8L598</accession>
<dbReference type="Gene3D" id="2.40.70.10">
    <property type="entry name" value="Acid Proteases"/>
    <property type="match status" value="1"/>
</dbReference>
<evidence type="ECO:0000256" key="5">
    <source>
        <dbReference type="ARBA" id="ARBA00022722"/>
    </source>
</evidence>
<keyword evidence="10" id="KW-1185">Reference proteome</keyword>
<evidence type="ECO:0000256" key="2">
    <source>
        <dbReference type="ARBA" id="ARBA00012180"/>
    </source>
</evidence>
<dbReference type="Pfam" id="PF13975">
    <property type="entry name" value="gag-asp_proteas"/>
    <property type="match status" value="1"/>
</dbReference>
<keyword evidence="3" id="KW-0808">Transferase</keyword>
<dbReference type="Proteomes" id="UP000830375">
    <property type="component" value="Unassembled WGS sequence"/>
</dbReference>
<reference evidence="9 10" key="1">
    <citation type="submission" date="2022-01" db="EMBL/GenBank/DDBJ databases">
        <title>A high-quality chromosome-level genome assembly of rohu carp, Labeo rohita.</title>
        <authorList>
            <person name="Arick M.A. II"/>
            <person name="Hsu C.-Y."/>
            <person name="Magbanua Z."/>
            <person name="Pechanova O."/>
            <person name="Grover C."/>
            <person name="Miller E."/>
            <person name="Thrash A."/>
            <person name="Ezzel L."/>
            <person name="Alam S."/>
            <person name="Benzie J."/>
            <person name="Hamilton M."/>
            <person name="Karsi A."/>
            <person name="Lawrence M.L."/>
            <person name="Peterson D.G."/>
        </authorList>
    </citation>
    <scope>NUCLEOTIDE SEQUENCE [LARGE SCALE GENOMIC DNA]</scope>
    <source>
        <strain evidence="10">BAU-BD-2019</strain>
        <tissue evidence="9">Blood</tissue>
    </source>
</reference>
<dbReference type="PANTHER" id="PTHR37984">
    <property type="entry name" value="PROTEIN CBG26694"/>
    <property type="match status" value="1"/>
</dbReference>
<evidence type="ECO:0000256" key="4">
    <source>
        <dbReference type="ARBA" id="ARBA00022695"/>
    </source>
</evidence>
<dbReference type="EC" id="3.1.26.4" evidence="2"/>
<keyword evidence="6" id="KW-0378">Hydrolase</keyword>
<keyword evidence="5" id="KW-0540">Nuclease</keyword>
<comment type="caution">
    <text evidence="9">The sequence shown here is derived from an EMBL/GenBank/DDBJ whole genome shotgun (WGS) entry which is preliminary data.</text>
</comment>
<evidence type="ECO:0000256" key="7">
    <source>
        <dbReference type="SAM" id="MobiDB-lite"/>
    </source>
</evidence>
<sequence length="840" mass="94794">MPGDEPQALRAPVMMMPFFMGGPWVQKFSGTDSEVTFGAWKEQVQNMLTLQGLSVGQQLHFILGVLEGEAKREVLAVTTEERDTPEKLFALLKGLYGDNTPVAALRAQFFNYRQEARQSIRAFSLRLRELFSRLERRDDTGLEGGDVLLRDQFVMGLREGPIQQELRAQVRRNQQLTFEDVRKEALALESERQDLWAPSTPVLTQNVVVEPAADWKQTLRRELMQEVKEQFTEMSKTFYEELRQNRSSLTNYPRDESYLAQVNGNQRIPSRPVKDRFKEPATVGQVAGPSLKGPSVPLRETIAGTCPLVEVKVDGTPVQCLVDTGSQVTIFTENLCRELFQNKPVGEVGDVPWLTLRAANGLDIPYVGYILADFEVEGASVPARGIVIVKDGCLGTNQALLGMNVISACWEEVCQSHQRTVSTQARSLKQDWGNVLTDCRRIKAAEAQKQQSDVARVACRYAVTVPAQSEALVWAKLPNRLVYQREDVLVEPHAELSEIEVARSLDRRWGSRSEGSTDEQSTTESRRELPEHLKVVALGGEGLDDCQIEQLKHFLCEWQHVFATHEEDYGCMSVVRHQIPTADAAPIRERCRPVPPSLYKEVRGLLQGMLEGGIIRESCSPWAAPIVLVQKKNGAWRFCVDYRKLNSVTKKDAFPLPRIEDSLTSLTQAEWYSTLDLASGYWQVQVDEKDREKTAFTTPFGLFEWKRMPFGLCNGPATFQRLMQRCLNGPLTESTLVYLDDVIVFSQDFKTHLEHLGAVFQVLERYGLKLRPEKCQLFRRQVKFLGHCVSGEGAAPDPDKLTVVREWSTPKTVKQVEGEVSVKVHRVLNGPQSARLLFSS</sequence>
<organism evidence="9 10">
    <name type="scientific">Labeo rohita</name>
    <name type="common">Indian major carp</name>
    <name type="synonym">Cyprinus rohita</name>
    <dbReference type="NCBI Taxonomy" id="84645"/>
    <lineage>
        <taxon>Eukaryota</taxon>
        <taxon>Metazoa</taxon>
        <taxon>Chordata</taxon>
        <taxon>Craniata</taxon>
        <taxon>Vertebrata</taxon>
        <taxon>Euteleostomi</taxon>
        <taxon>Actinopterygii</taxon>
        <taxon>Neopterygii</taxon>
        <taxon>Teleostei</taxon>
        <taxon>Ostariophysi</taxon>
        <taxon>Cypriniformes</taxon>
        <taxon>Cyprinidae</taxon>
        <taxon>Labeoninae</taxon>
        <taxon>Labeonini</taxon>
        <taxon>Labeo</taxon>
    </lineage>
</organism>
<evidence type="ECO:0000256" key="1">
    <source>
        <dbReference type="ARBA" id="ARBA00010879"/>
    </source>
</evidence>
<dbReference type="PROSITE" id="PS50878">
    <property type="entry name" value="RT_POL"/>
    <property type="match status" value="1"/>
</dbReference>
<keyword evidence="4" id="KW-0548">Nucleotidyltransferase</keyword>
<dbReference type="CDD" id="cd01647">
    <property type="entry name" value="RT_LTR"/>
    <property type="match status" value="1"/>
</dbReference>
<evidence type="ECO:0000313" key="10">
    <source>
        <dbReference type="Proteomes" id="UP000830375"/>
    </source>
</evidence>
<dbReference type="Pfam" id="PF00078">
    <property type="entry name" value="RVT_1"/>
    <property type="match status" value="1"/>
</dbReference>
<evidence type="ECO:0000313" key="9">
    <source>
        <dbReference type="EMBL" id="KAI2645873.1"/>
    </source>
</evidence>
<dbReference type="InterPro" id="IPR001969">
    <property type="entry name" value="Aspartic_peptidase_AS"/>
</dbReference>
<dbReference type="SUPFAM" id="SSF56672">
    <property type="entry name" value="DNA/RNA polymerases"/>
    <property type="match status" value="1"/>
</dbReference>
<proteinExistence type="inferred from homology"/>
<feature type="domain" description="Reverse transcriptase" evidence="8">
    <location>
        <begin position="610"/>
        <end position="789"/>
    </location>
</feature>
<evidence type="ECO:0000256" key="3">
    <source>
        <dbReference type="ARBA" id="ARBA00022679"/>
    </source>
</evidence>
<dbReference type="InterPro" id="IPR050951">
    <property type="entry name" value="Retrovirus_Pol_polyprotein"/>
</dbReference>
<dbReference type="EMBL" id="JACTAM010002123">
    <property type="protein sequence ID" value="KAI2645873.1"/>
    <property type="molecule type" value="Genomic_DNA"/>
</dbReference>
<dbReference type="InterPro" id="IPR043502">
    <property type="entry name" value="DNA/RNA_pol_sf"/>
</dbReference>
<name>A0ABQ8L598_LABRO</name>
<dbReference type="PROSITE" id="PS00141">
    <property type="entry name" value="ASP_PROTEASE"/>
    <property type="match status" value="1"/>
</dbReference>
<dbReference type="Pfam" id="PF14893">
    <property type="entry name" value="PNMA"/>
    <property type="match status" value="1"/>
</dbReference>
<dbReference type="InterPro" id="IPR043128">
    <property type="entry name" value="Rev_trsase/Diguanyl_cyclase"/>
</dbReference>
<dbReference type="InterPro" id="IPR048270">
    <property type="entry name" value="PNMA_C"/>
</dbReference>
<evidence type="ECO:0000256" key="6">
    <source>
        <dbReference type="ARBA" id="ARBA00022759"/>
    </source>
</evidence>
<dbReference type="Gene3D" id="3.30.70.270">
    <property type="match status" value="1"/>
</dbReference>
<protein>
    <recommendedName>
        <fullName evidence="2">ribonuclease H</fullName>
        <ecNumber evidence="2">3.1.26.4</ecNumber>
    </recommendedName>
</protein>
<dbReference type="Gene3D" id="3.10.10.10">
    <property type="entry name" value="HIV Type 1 Reverse Transcriptase, subunit A, domain 1"/>
    <property type="match status" value="1"/>
</dbReference>
<dbReference type="SUPFAM" id="SSF50630">
    <property type="entry name" value="Acid proteases"/>
    <property type="match status" value="1"/>
</dbReference>
<evidence type="ECO:0000259" key="8">
    <source>
        <dbReference type="PROSITE" id="PS50878"/>
    </source>
</evidence>
<dbReference type="InterPro" id="IPR000477">
    <property type="entry name" value="RT_dom"/>
</dbReference>